<protein>
    <submittedName>
        <fullName evidence="2">Uncharacterized protein</fullName>
    </submittedName>
</protein>
<dbReference type="RefSeq" id="WP_048464888.1">
    <property type="nucleotide sequence ID" value="NZ_LABX01000127.1"/>
</dbReference>
<keyword evidence="1" id="KW-0472">Membrane</keyword>
<dbReference type="OrthoDB" id="7996430at2"/>
<evidence type="ECO:0000313" key="3">
    <source>
        <dbReference type="Proteomes" id="UP000035929"/>
    </source>
</evidence>
<reference evidence="2 3" key="1">
    <citation type="submission" date="2015-03" db="EMBL/GenBank/DDBJ databases">
        <title>Genome sequencing of Methylobacterium aquaticum DSM16371 type strain.</title>
        <authorList>
            <person name="Chaudhry V."/>
            <person name="Patil P.B."/>
        </authorList>
    </citation>
    <scope>NUCLEOTIDE SEQUENCE [LARGE SCALE GENOMIC DNA]</scope>
    <source>
        <strain evidence="2 3">DSM 16371</strain>
    </source>
</reference>
<name>A0A0J6SHS5_9HYPH</name>
<organism evidence="2 3">
    <name type="scientific">Methylobacterium aquaticum</name>
    <dbReference type="NCBI Taxonomy" id="270351"/>
    <lineage>
        <taxon>Bacteria</taxon>
        <taxon>Pseudomonadati</taxon>
        <taxon>Pseudomonadota</taxon>
        <taxon>Alphaproteobacteria</taxon>
        <taxon>Hyphomicrobiales</taxon>
        <taxon>Methylobacteriaceae</taxon>
        <taxon>Methylobacterium</taxon>
    </lineage>
</organism>
<comment type="caution">
    <text evidence="2">The sequence shown here is derived from an EMBL/GenBank/DDBJ whole genome shotgun (WGS) entry which is preliminary data.</text>
</comment>
<dbReference type="PATRIC" id="fig|270351.6.peg.843"/>
<proteinExistence type="predicted"/>
<evidence type="ECO:0000313" key="2">
    <source>
        <dbReference type="EMBL" id="KMO32903.1"/>
    </source>
</evidence>
<dbReference type="EMBL" id="LABX01000127">
    <property type="protein sequence ID" value="KMO32903.1"/>
    <property type="molecule type" value="Genomic_DNA"/>
</dbReference>
<keyword evidence="1" id="KW-1133">Transmembrane helix</keyword>
<dbReference type="Proteomes" id="UP000035929">
    <property type="component" value="Unassembled WGS sequence"/>
</dbReference>
<feature type="transmembrane region" description="Helical" evidence="1">
    <location>
        <begin position="73"/>
        <end position="91"/>
    </location>
</feature>
<gene>
    <name evidence="2" type="ORF">VP06_16645</name>
</gene>
<evidence type="ECO:0000256" key="1">
    <source>
        <dbReference type="SAM" id="Phobius"/>
    </source>
</evidence>
<sequence>MTAPARRTVPATAPQAPEARSYFPAPIYARHAPTLPPDEPMPGEFEDGEAVHATRPDTPHVRALRFLGTAGDLLAAFILIGGGMGLIGLATHL</sequence>
<keyword evidence="1" id="KW-0812">Transmembrane</keyword>
<accession>A0A0J6SHS5</accession>
<dbReference type="AlphaFoldDB" id="A0A0J6SHS5"/>